<dbReference type="Pfam" id="PF21221">
    <property type="entry name" value="B_lactamase-like_C"/>
    <property type="match status" value="1"/>
</dbReference>
<evidence type="ECO:0000313" key="2">
    <source>
        <dbReference type="EMBL" id="VVD74211.1"/>
    </source>
</evidence>
<dbReference type="AlphaFoldDB" id="A0A5E4SGB7"/>
<dbReference type="PANTHER" id="PTHR42951">
    <property type="entry name" value="METALLO-BETA-LACTAMASE DOMAIN-CONTAINING"/>
    <property type="match status" value="1"/>
</dbReference>
<sequence length="358" mass="39211">MPLPDPRLRCLPAPPVSQPVTVVPGICWLRLPLPFALDHVNVWLIEDGAGWALVDTGMGTPETREVWQRLLADGSLGRPITRIVVTHCHPDHLGQAAWLAQRFDIPVDITPGELEDAQRPHVMHEADADRLAQTFYRANGATGQLLAHLVERCASFRAHRCALPERTRALHHGQTLQIGAHQWNVLVGRGHSPDHALLYCAALDVLISGDMVLPAISPNLSVTMHAPDANPIQDYLDALDMLADLPADTLVLPAHGEAFRGLPERRQVLREKLDERNLRLLSACDTPLTAVDAMPILFARKLEGDDLVLALGEAASHLQYLFYRGWVERQCSAQGVVQYVRKADGASAAVAQTCSAAI</sequence>
<dbReference type="RefSeq" id="WP_150678143.1">
    <property type="nucleotide sequence ID" value="NZ_CABPSK010000001.1"/>
</dbReference>
<dbReference type="SUPFAM" id="SSF56281">
    <property type="entry name" value="Metallo-hydrolase/oxidoreductase"/>
    <property type="match status" value="1"/>
</dbReference>
<gene>
    <name evidence="2" type="ORF">PPN31114_00773</name>
</gene>
<dbReference type="Gene3D" id="3.60.15.10">
    <property type="entry name" value="Ribonuclease Z/Hydroxyacylglutathione hydrolase-like"/>
    <property type="match status" value="1"/>
</dbReference>
<accession>A0A5E4SGB7</accession>
<reference evidence="2 3" key="1">
    <citation type="submission" date="2019-08" db="EMBL/GenBank/DDBJ databases">
        <authorList>
            <person name="Peeters C."/>
        </authorList>
    </citation>
    <scope>NUCLEOTIDE SEQUENCE [LARGE SCALE GENOMIC DNA]</scope>
    <source>
        <strain evidence="2 3">LMG 31114</strain>
    </source>
</reference>
<dbReference type="InterPro" id="IPR036388">
    <property type="entry name" value="WH-like_DNA-bd_sf"/>
</dbReference>
<organism evidence="2 3">
    <name type="scientific">Pandoraea pneumonica</name>
    <dbReference type="NCBI Taxonomy" id="2508299"/>
    <lineage>
        <taxon>Bacteria</taxon>
        <taxon>Pseudomonadati</taxon>
        <taxon>Pseudomonadota</taxon>
        <taxon>Betaproteobacteria</taxon>
        <taxon>Burkholderiales</taxon>
        <taxon>Burkholderiaceae</taxon>
        <taxon>Pandoraea</taxon>
    </lineage>
</organism>
<feature type="domain" description="Metallo-beta-lactamase" evidence="1">
    <location>
        <begin position="39"/>
        <end position="255"/>
    </location>
</feature>
<evidence type="ECO:0000259" key="1">
    <source>
        <dbReference type="SMART" id="SM00849"/>
    </source>
</evidence>
<keyword evidence="3" id="KW-1185">Reference proteome</keyword>
<proteinExistence type="predicted"/>
<evidence type="ECO:0000313" key="3">
    <source>
        <dbReference type="Proteomes" id="UP000366945"/>
    </source>
</evidence>
<dbReference type="SMART" id="SM00849">
    <property type="entry name" value="Lactamase_B"/>
    <property type="match status" value="1"/>
</dbReference>
<dbReference type="Gene3D" id="1.10.10.10">
    <property type="entry name" value="Winged helix-like DNA-binding domain superfamily/Winged helix DNA-binding domain"/>
    <property type="match status" value="1"/>
</dbReference>
<dbReference type="OrthoDB" id="2971563at2"/>
<dbReference type="InterPro" id="IPR036866">
    <property type="entry name" value="RibonucZ/Hydroxyglut_hydro"/>
</dbReference>
<name>A0A5E4SGB7_9BURK</name>
<dbReference type="EMBL" id="CABPSK010000001">
    <property type="protein sequence ID" value="VVD74211.1"/>
    <property type="molecule type" value="Genomic_DNA"/>
</dbReference>
<dbReference type="InterPro" id="IPR050855">
    <property type="entry name" value="NDM-1-like"/>
</dbReference>
<protein>
    <submittedName>
        <fullName evidence="2">Zn-dependent hydrolase</fullName>
    </submittedName>
</protein>
<keyword evidence="2" id="KW-0378">Hydrolase</keyword>
<dbReference type="InterPro" id="IPR048933">
    <property type="entry name" value="B_lactamase-like_C"/>
</dbReference>
<dbReference type="Proteomes" id="UP000366945">
    <property type="component" value="Unassembled WGS sequence"/>
</dbReference>
<dbReference type="Pfam" id="PF00753">
    <property type="entry name" value="Lactamase_B"/>
    <property type="match status" value="1"/>
</dbReference>
<dbReference type="GO" id="GO:0016787">
    <property type="term" value="F:hydrolase activity"/>
    <property type="evidence" value="ECO:0007669"/>
    <property type="project" value="UniProtKB-KW"/>
</dbReference>
<dbReference type="GeneID" id="300402832"/>
<dbReference type="InterPro" id="IPR001279">
    <property type="entry name" value="Metallo-B-lactamas"/>
</dbReference>